<accession>A0A0G4IMI1</accession>
<name>A0A0G4IMI1_PLABS</name>
<dbReference type="AlphaFoldDB" id="A0A0G4IMI1"/>
<dbReference type="EMBL" id="CDSF01000057">
    <property type="protein sequence ID" value="CEO96307.1"/>
    <property type="molecule type" value="Genomic_DNA"/>
</dbReference>
<evidence type="ECO:0000313" key="1">
    <source>
        <dbReference type="EMBL" id="CEO96307.1"/>
    </source>
</evidence>
<geneLocation type="mitochondrion" evidence="2"/>
<dbReference type="EMBL" id="OVEO01000011">
    <property type="protein sequence ID" value="SPQ99245.1"/>
    <property type="molecule type" value="Genomic_DNA"/>
</dbReference>
<dbReference type="Proteomes" id="UP000039324">
    <property type="component" value="Unassembled WGS sequence"/>
</dbReference>
<organism evidence="1 3">
    <name type="scientific">Plasmodiophora brassicae</name>
    <name type="common">Clubroot disease agent</name>
    <dbReference type="NCBI Taxonomy" id="37360"/>
    <lineage>
        <taxon>Eukaryota</taxon>
        <taxon>Sar</taxon>
        <taxon>Rhizaria</taxon>
        <taxon>Endomyxa</taxon>
        <taxon>Phytomyxea</taxon>
        <taxon>Plasmodiophorida</taxon>
        <taxon>Plasmodiophoridae</taxon>
        <taxon>Plasmodiophora</taxon>
    </lineage>
</organism>
<dbReference type="Proteomes" id="UP000290189">
    <property type="component" value="Unassembled WGS sequence"/>
</dbReference>
<reference evidence="2 4" key="2">
    <citation type="submission" date="2018-03" db="EMBL/GenBank/DDBJ databases">
        <authorList>
            <person name="Fogelqvist J."/>
        </authorList>
    </citation>
    <scope>NUCLEOTIDE SEQUENCE [LARGE SCALE GENOMIC DNA]</scope>
</reference>
<protein>
    <submittedName>
        <fullName evidence="1">Uncharacterized protein</fullName>
    </submittedName>
</protein>
<keyword evidence="2" id="KW-0496">Mitochondrion</keyword>
<evidence type="ECO:0000313" key="4">
    <source>
        <dbReference type="Proteomes" id="UP000290189"/>
    </source>
</evidence>
<reference evidence="1 3" key="1">
    <citation type="submission" date="2015-02" db="EMBL/GenBank/DDBJ databases">
        <authorList>
            <person name="Chooi Y.-H."/>
        </authorList>
    </citation>
    <scope>NUCLEOTIDE SEQUENCE [LARGE SCALE GENOMIC DNA]</scope>
    <source>
        <strain evidence="1">E3</strain>
    </source>
</reference>
<evidence type="ECO:0000313" key="2">
    <source>
        <dbReference type="EMBL" id="SPQ99245.1"/>
    </source>
</evidence>
<proteinExistence type="predicted"/>
<gene>
    <name evidence="1" type="ORF">PBRA_004978</name>
    <name evidence="2" type="ORF">PLBR_LOCUS6460</name>
</gene>
<evidence type="ECO:0000313" key="3">
    <source>
        <dbReference type="Proteomes" id="UP000039324"/>
    </source>
</evidence>
<sequence>MYQSMRAVRGGVRADPCGVRPDHHPMGVALDSTTLAADIQLSATTLGLPVEFHAECISAFADLLDVVKDHPFRVILPRPRLDASIACSVVAIARRHSLPISLLDASARLGIDIQVLNQAFHHFATLSSAPIGPERPATFLPRALSSLGLPSESPVKRIAIMLIDLAYREWTAACRPGPGLAGAAVTLAWRGLHRRPLPRPAGAKIESELKLTFSNEIDAILVACARLACHLPFDVPFTTESLDMYLPELISCIPQLIDIDECEPCDLRDCGPLITKDAIVRIDRCKSVVRACARLRGTVAFDADCLGVDLDDGALVEAVGPSKPIDDVVEGLLRKAVPIWSIVDGDYHVAG</sequence>
<keyword evidence="3" id="KW-1185">Reference proteome</keyword>